<accession>A0A370UDN5</accession>
<dbReference type="InterPro" id="IPR027417">
    <property type="entry name" value="P-loop_NTPase"/>
</dbReference>
<reference evidence="15 16" key="1">
    <citation type="submission" date="2018-06" db="EMBL/GenBank/DDBJ databases">
        <title>Marinomonas sp. YLB-05 draft genome sequence.</title>
        <authorList>
            <person name="Yu L."/>
            <person name="Tang X."/>
        </authorList>
    </citation>
    <scope>NUCLEOTIDE SEQUENCE [LARGE SCALE GENOMIC DNA]</scope>
    <source>
        <strain evidence="15 16">YLB-05</strain>
    </source>
</reference>
<evidence type="ECO:0000256" key="9">
    <source>
        <dbReference type="ARBA" id="ARBA00022777"/>
    </source>
</evidence>
<comment type="catalytic activity">
    <reaction evidence="13">
        <text>a lipid A disaccharide + ATP = a lipid IVA + ADP + H(+)</text>
        <dbReference type="Rhea" id="RHEA:67840"/>
        <dbReference type="ChEBI" id="CHEBI:15378"/>
        <dbReference type="ChEBI" id="CHEBI:30616"/>
        <dbReference type="ChEBI" id="CHEBI:176343"/>
        <dbReference type="ChEBI" id="CHEBI:176425"/>
        <dbReference type="ChEBI" id="CHEBI:456216"/>
        <dbReference type="EC" id="2.7.1.130"/>
    </reaction>
</comment>
<feature type="transmembrane region" description="Helical" evidence="14">
    <location>
        <begin position="16"/>
        <end position="34"/>
    </location>
</feature>
<keyword evidence="8 13" id="KW-0547">Nucleotide-binding</keyword>
<dbReference type="NCBIfam" id="TIGR00682">
    <property type="entry name" value="lpxK"/>
    <property type="match status" value="1"/>
</dbReference>
<evidence type="ECO:0000256" key="6">
    <source>
        <dbReference type="ARBA" id="ARBA00022556"/>
    </source>
</evidence>
<dbReference type="InterPro" id="IPR003758">
    <property type="entry name" value="LpxK"/>
</dbReference>
<dbReference type="GO" id="GO:0005886">
    <property type="term" value="C:plasma membrane"/>
    <property type="evidence" value="ECO:0007669"/>
    <property type="project" value="TreeGrafter"/>
</dbReference>
<evidence type="ECO:0000256" key="14">
    <source>
        <dbReference type="SAM" id="Phobius"/>
    </source>
</evidence>
<keyword evidence="9 13" id="KW-0418">Kinase</keyword>
<evidence type="ECO:0000256" key="1">
    <source>
        <dbReference type="ARBA" id="ARBA00002274"/>
    </source>
</evidence>
<dbReference type="PANTHER" id="PTHR42724:SF1">
    <property type="entry name" value="TETRAACYLDISACCHARIDE 4'-KINASE, MITOCHONDRIAL-RELATED"/>
    <property type="match status" value="1"/>
</dbReference>
<keyword evidence="16" id="KW-1185">Reference proteome</keyword>
<keyword evidence="14" id="KW-0812">Transmembrane</keyword>
<evidence type="ECO:0000256" key="13">
    <source>
        <dbReference type="HAMAP-Rule" id="MF_00409"/>
    </source>
</evidence>
<evidence type="ECO:0000256" key="3">
    <source>
        <dbReference type="ARBA" id="ARBA00012071"/>
    </source>
</evidence>
<dbReference type="Proteomes" id="UP000254326">
    <property type="component" value="Unassembled WGS sequence"/>
</dbReference>
<dbReference type="AlphaFoldDB" id="A0A370UDN5"/>
<dbReference type="EC" id="2.7.1.130" evidence="3 13"/>
<evidence type="ECO:0000256" key="8">
    <source>
        <dbReference type="ARBA" id="ARBA00022741"/>
    </source>
</evidence>
<sequence length="337" mass="37979">MSIETLVTQSWYRKLGWTWLLAPLLLLTAPFVYLKRHRYLRKKHTVYRSTLPVIVVGNITIGGTGKSPMVIALAKKLVEMGFKPGIVSRGHKRQATGTTIVTTDSNSSEVGDEPLMLYRRTGCPVAVCEQRVEAIRALESSNAVDIIISDDGLQHYRMERDIEIVMIDAQRKLGNKMLLPVGPLREWPSRLKSVDFCFSIGEIKEASLPCSVTRGLLELASIKSVNGLTALPLDSLKQDEWVVVAGIGNPSRFKKSLIAHGLPNATKHLFFPDHHAYTRNDMPSNRRVIMTEKDAVKVEQFALESDNWWYSEVGLMLPKEFQAKFEAKLKRILSEKH</sequence>
<comment type="pathway">
    <text evidence="2 13">Glycolipid biosynthesis; lipid IV(A) biosynthesis; lipid IV(A) from (3R)-3-hydroxytetradecanoyl-[acyl-carrier-protein] and UDP-N-acetyl-alpha-D-glucosamine: step 6/6.</text>
</comment>
<evidence type="ECO:0000256" key="4">
    <source>
        <dbReference type="ARBA" id="ARBA00016436"/>
    </source>
</evidence>
<name>A0A370UDN5_9GAMM</name>
<evidence type="ECO:0000256" key="12">
    <source>
        <dbReference type="ARBA" id="ARBA00029757"/>
    </source>
</evidence>
<dbReference type="Pfam" id="PF02606">
    <property type="entry name" value="LpxK"/>
    <property type="match status" value="1"/>
</dbReference>
<evidence type="ECO:0000313" key="16">
    <source>
        <dbReference type="Proteomes" id="UP000254326"/>
    </source>
</evidence>
<proteinExistence type="inferred from homology"/>
<comment type="function">
    <text evidence="1 13">Transfers the gamma-phosphate of ATP to the 4'-position of a tetraacyldisaccharide 1-phosphate intermediate (termed DS-1-P) to form tetraacyldisaccharide 1,4'-bis-phosphate (lipid IVA).</text>
</comment>
<dbReference type="GO" id="GO:0009029">
    <property type="term" value="F:lipid-A 4'-kinase activity"/>
    <property type="evidence" value="ECO:0007669"/>
    <property type="project" value="UniProtKB-UniRule"/>
</dbReference>
<keyword evidence="14" id="KW-1133">Transmembrane helix</keyword>
<evidence type="ECO:0000256" key="11">
    <source>
        <dbReference type="ARBA" id="ARBA00023098"/>
    </source>
</evidence>
<keyword evidence="6 13" id="KW-0441">Lipid A biosynthesis</keyword>
<dbReference type="GO" id="GO:0009245">
    <property type="term" value="P:lipid A biosynthetic process"/>
    <property type="evidence" value="ECO:0007669"/>
    <property type="project" value="UniProtKB-UniRule"/>
</dbReference>
<dbReference type="UniPathway" id="UPA00359">
    <property type="reaction ID" value="UER00482"/>
</dbReference>
<keyword evidence="7 13" id="KW-0808">Transferase</keyword>
<evidence type="ECO:0000313" key="15">
    <source>
        <dbReference type="EMBL" id="RDL45893.1"/>
    </source>
</evidence>
<dbReference type="RefSeq" id="WP_115466481.1">
    <property type="nucleotide sequence ID" value="NZ_QKRA01000001.1"/>
</dbReference>
<evidence type="ECO:0000256" key="7">
    <source>
        <dbReference type="ARBA" id="ARBA00022679"/>
    </source>
</evidence>
<organism evidence="15 16">
    <name type="scientific">Marinomonas piezotolerans</name>
    <dbReference type="NCBI Taxonomy" id="2213058"/>
    <lineage>
        <taxon>Bacteria</taxon>
        <taxon>Pseudomonadati</taxon>
        <taxon>Pseudomonadota</taxon>
        <taxon>Gammaproteobacteria</taxon>
        <taxon>Oceanospirillales</taxon>
        <taxon>Oceanospirillaceae</taxon>
        <taxon>Marinomonas</taxon>
    </lineage>
</organism>
<dbReference type="SUPFAM" id="SSF52540">
    <property type="entry name" value="P-loop containing nucleoside triphosphate hydrolases"/>
    <property type="match status" value="1"/>
</dbReference>
<evidence type="ECO:0000256" key="2">
    <source>
        <dbReference type="ARBA" id="ARBA00004870"/>
    </source>
</evidence>
<evidence type="ECO:0000256" key="10">
    <source>
        <dbReference type="ARBA" id="ARBA00022840"/>
    </source>
</evidence>
<dbReference type="HAMAP" id="MF_00409">
    <property type="entry name" value="LpxK"/>
    <property type="match status" value="1"/>
</dbReference>
<keyword evidence="10 13" id="KW-0067">ATP-binding</keyword>
<keyword evidence="14" id="KW-0472">Membrane</keyword>
<keyword evidence="5 13" id="KW-0444">Lipid biosynthesis</keyword>
<comment type="caution">
    <text evidence="13">Lacks conserved residue(s) required for the propagation of feature annotation.</text>
</comment>
<dbReference type="EMBL" id="QKRA01000001">
    <property type="protein sequence ID" value="RDL45893.1"/>
    <property type="molecule type" value="Genomic_DNA"/>
</dbReference>
<dbReference type="GO" id="GO:0009244">
    <property type="term" value="P:lipopolysaccharide core region biosynthetic process"/>
    <property type="evidence" value="ECO:0007669"/>
    <property type="project" value="TreeGrafter"/>
</dbReference>
<protein>
    <recommendedName>
        <fullName evidence="4 13">Tetraacyldisaccharide 4'-kinase</fullName>
        <ecNumber evidence="3 13">2.7.1.130</ecNumber>
    </recommendedName>
    <alternativeName>
        <fullName evidence="12 13">Lipid A 4'-kinase</fullName>
    </alternativeName>
</protein>
<gene>
    <name evidence="13" type="primary">lpxK</name>
    <name evidence="15" type="ORF">DN730_02255</name>
</gene>
<dbReference type="PANTHER" id="PTHR42724">
    <property type="entry name" value="TETRAACYLDISACCHARIDE 4'-KINASE"/>
    <property type="match status" value="1"/>
</dbReference>
<dbReference type="GO" id="GO:0005524">
    <property type="term" value="F:ATP binding"/>
    <property type="evidence" value="ECO:0007669"/>
    <property type="project" value="UniProtKB-UniRule"/>
</dbReference>
<keyword evidence="11 13" id="KW-0443">Lipid metabolism</keyword>
<comment type="similarity">
    <text evidence="13">Belongs to the LpxK family.</text>
</comment>
<evidence type="ECO:0000256" key="5">
    <source>
        <dbReference type="ARBA" id="ARBA00022516"/>
    </source>
</evidence>
<comment type="caution">
    <text evidence="15">The sequence shown here is derived from an EMBL/GenBank/DDBJ whole genome shotgun (WGS) entry which is preliminary data.</text>
</comment>
<dbReference type="OrthoDB" id="9766423at2"/>